<feature type="non-terminal residue" evidence="2">
    <location>
        <position position="1"/>
    </location>
</feature>
<sequence>QLCPKCDWIERQLNFGVVDEQTANTNGITTITVVFVFAIFIGLCFGHIVYELRKHHQLSSQSAVRMSSILRQTKQALVQIGLFGIFLALPTMLLLSPLIFEVTEEVQLPALLLFSSNSFVNSVAQINGTPAFRSFFRPVSRIGANQISSSKL</sequence>
<feature type="transmembrane region" description="Helical" evidence="1">
    <location>
        <begin position="76"/>
        <end position="100"/>
    </location>
</feature>
<dbReference type="Proteomes" id="UP001432322">
    <property type="component" value="Unassembled WGS sequence"/>
</dbReference>
<keyword evidence="1" id="KW-0472">Membrane</keyword>
<organism evidence="2 3">
    <name type="scientific">Pristionchus fissidentatus</name>
    <dbReference type="NCBI Taxonomy" id="1538716"/>
    <lineage>
        <taxon>Eukaryota</taxon>
        <taxon>Metazoa</taxon>
        <taxon>Ecdysozoa</taxon>
        <taxon>Nematoda</taxon>
        <taxon>Chromadorea</taxon>
        <taxon>Rhabditida</taxon>
        <taxon>Rhabditina</taxon>
        <taxon>Diplogasteromorpha</taxon>
        <taxon>Diplogasteroidea</taxon>
        <taxon>Neodiplogasteridae</taxon>
        <taxon>Pristionchus</taxon>
    </lineage>
</organism>
<evidence type="ECO:0008006" key="4">
    <source>
        <dbReference type="Google" id="ProtNLM"/>
    </source>
</evidence>
<keyword evidence="1" id="KW-1133">Transmembrane helix</keyword>
<keyword evidence="3" id="KW-1185">Reference proteome</keyword>
<evidence type="ECO:0000256" key="1">
    <source>
        <dbReference type="SAM" id="Phobius"/>
    </source>
</evidence>
<reference evidence="2" key="1">
    <citation type="submission" date="2023-10" db="EMBL/GenBank/DDBJ databases">
        <title>Genome assembly of Pristionchus species.</title>
        <authorList>
            <person name="Yoshida K."/>
            <person name="Sommer R.J."/>
        </authorList>
    </citation>
    <scope>NUCLEOTIDE SEQUENCE</scope>
    <source>
        <strain evidence="2">RS5133</strain>
    </source>
</reference>
<comment type="caution">
    <text evidence="2">The sequence shown here is derived from an EMBL/GenBank/DDBJ whole genome shotgun (WGS) entry which is preliminary data.</text>
</comment>
<evidence type="ECO:0000313" key="3">
    <source>
        <dbReference type="Proteomes" id="UP001432322"/>
    </source>
</evidence>
<name>A0AAV5VVC6_9BILA</name>
<proteinExistence type="predicted"/>
<dbReference type="Gene3D" id="1.20.1070.10">
    <property type="entry name" value="Rhodopsin 7-helix transmembrane proteins"/>
    <property type="match status" value="1"/>
</dbReference>
<dbReference type="EMBL" id="BTSY01000004">
    <property type="protein sequence ID" value="GMT22313.1"/>
    <property type="molecule type" value="Genomic_DNA"/>
</dbReference>
<accession>A0AAV5VVC6</accession>
<keyword evidence="1" id="KW-0812">Transmembrane</keyword>
<gene>
    <name evidence="2" type="ORF">PFISCL1PPCAC_13610</name>
</gene>
<evidence type="ECO:0000313" key="2">
    <source>
        <dbReference type="EMBL" id="GMT22313.1"/>
    </source>
</evidence>
<dbReference type="SUPFAM" id="SSF81321">
    <property type="entry name" value="Family A G protein-coupled receptor-like"/>
    <property type="match status" value="1"/>
</dbReference>
<feature type="transmembrane region" description="Helical" evidence="1">
    <location>
        <begin position="28"/>
        <end position="50"/>
    </location>
</feature>
<protein>
    <recommendedName>
        <fullName evidence="4">G protein-coupled receptor</fullName>
    </recommendedName>
</protein>
<dbReference type="AlphaFoldDB" id="A0AAV5VVC6"/>